<keyword evidence="2 5" id="KW-0812">Transmembrane</keyword>
<dbReference type="InterPro" id="IPR010096">
    <property type="entry name" value="NADH-Q_OxRdtase_suN/2"/>
</dbReference>
<evidence type="ECO:0000256" key="4">
    <source>
        <dbReference type="ARBA" id="ARBA00023136"/>
    </source>
</evidence>
<keyword evidence="5" id="KW-0874">Quinone</keyword>
<feature type="transmembrane region" description="Helical" evidence="5">
    <location>
        <begin position="482"/>
        <end position="500"/>
    </location>
</feature>
<dbReference type="PANTHER" id="PTHR22773">
    <property type="entry name" value="NADH DEHYDROGENASE"/>
    <property type="match status" value="1"/>
</dbReference>
<comment type="subunit">
    <text evidence="5">NDH-1 is composed of 14 different subunits. Subunits NuoA, H, J, K, L, M, N constitute the membrane sector of the complex.</text>
</comment>
<feature type="transmembrane region" description="Helical" evidence="5">
    <location>
        <begin position="331"/>
        <end position="351"/>
    </location>
</feature>
<evidence type="ECO:0000256" key="6">
    <source>
        <dbReference type="RuleBase" id="RU000320"/>
    </source>
</evidence>
<reference evidence="9" key="1">
    <citation type="journal article" date="2019" name="Int. J. Syst. Evol. Microbiol.">
        <title>The Global Catalogue of Microorganisms (GCM) 10K type strain sequencing project: providing services to taxonomists for standard genome sequencing and annotation.</title>
        <authorList>
            <consortium name="The Broad Institute Genomics Platform"/>
            <consortium name="The Broad Institute Genome Sequencing Center for Infectious Disease"/>
            <person name="Wu L."/>
            <person name="Ma J."/>
        </authorList>
    </citation>
    <scope>NUCLEOTIDE SEQUENCE [LARGE SCALE GENOMIC DNA]</scope>
    <source>
        <strain evidence="9">CCUG 54356</strain>
    </source>
</reference>
<feature type="transmembrane region" description="Helical" evidence="5">
    <location>
        <begin position="531"/>
        <end position="553"/>
    </location>
</feature>
<dbReference type="Proteomes" id="UP001597264">
    <property type="component" value="Unassembled WGS sequence"/>
</dbReference>
<comment type="subcellular location">
    <subcellularLocation>
        <location evidence="5">Cell membrane</location>
        <topology evidence="5">Multi-pass membrane protein</topology>
    </subcellularLocation>
    <subcellularLocation>
        <location evidence="1">Endomembrane system</location>
        <topology evidence="1">Multi-pass membrane protein</topology>
    </subcellularLocation>
    <subcellularLocation>
        <location evidence="6">Membrane</location>
        <topology evidence="6">Multi-pass membrane protein</topology>
    </subcellularLocation>
</comment>
<comment type="catalytic activity">
    <reaction evidence="5">
        <text>a quinone + NADH + 5 H(+)(in) = a quinol + NAD(+) + 4 H(+)(out)</text>
        <dbReference type="Rhea" id="RHEA:57888"/>
        <dbReference type="ChEBI" id="CHEBI:15378"/>
        <dbReference type="ChEBI" id="CHEBI:24646"/>
        <dbReference type="ChEBI" id="CHEBI:57540"/>
        <dbReference type="ChEBI" id="CHEBI:57945"/>
        <dbReference type="ChEBI" id="CHEBI:132124"/>
    </reaction>
</comment>
<evidence type="ECO:0000256" key="1">
    <source>
        <dbReference type="ARBA" id="ARBA00004127"/>
    </source>
</evidence>
<feature type="transmembrane region" description="Helical" evidence="5">
    <location>
        <begin position="40"/>
        <end position="58"/>
    </location>
</feature>
<keyword evidence="9" id="KW-1185">Reference proteome</keyword>
<name>A0ABW3U388_9GAMM</name>
<comment type="caution">
    <text evidence="8">The sequence shown here is derived from an EMBL/GenBank/DDBJ whole genome shotgun (WGS) entry which is preliminary data.</text>
</comment>
<dbReference type="HAMAP" id="MF_00445">
    <property type="entry name" value="NDH1_NuoN_1"/>
    <property type="match status" value="1"/>
</dbReference>
<evidence type="ECO:0000259" key="7">
    <source>
        <dbReference type="Pfam" id="PF00361"/>
    </source>
</evidence>
<keyword evidence="5" id="KW-1278">Translocase</keyword>
<keyword evidence="5" id="KW-0520">NAD</keyword>
<feature type="transmembrane region" description="Helical" evidence="5">
    <location>
        <begin position="124"/>
        <end position="150"/>
    </location>
</feature>
<evidence type="ECO:0000313" key="9">
    <source>
        <dbReference type="Proteomes" id="UP001597264"/>
    </source>
</evidence>
<feature type="transmembrane region" description="Helical" evidence="5">
    <location>
        <begin position="258"/>
        <end position="284"/>
    </location>
</feature>
<comment type="function">
    <text evidence="5">NDH-1 shuttles electrons from NADH, via FMN and iron-sulfur (Fe-S) centers, to quinones in the respiratory chain. The immediate electron acceptor for the enzyme in this species is believed to be ubiquinone. Couples the redox reaction to proton translocation (for every two electrons transferred, four hydrogen ions are translocated across the cytoplasmic membrane), and thus conserves the redox energy in a proton gradient.</text>
</comment>
<dbReference type="RefSeq" id="WP_230437959.1">
    <property type="nucleotide sequence ID" value="NZ_CP087715.1"/>
</dbReference>
<dbReference type="InterPro" id="IPR001750">
    <property type="entry name" value="ND/Mrp_TM"/>
</dbReference>
<dbReference type="EMBL" id="JBHTLR010000004">
    <property type="protein sequence ID" value="MFD1215292.1"/>
    <property type="molecule type" value="Genomic_DNA"/>
</dbReference>
<feature type="transmembrane region" description="Helical" evidence="5">
    <location>
        <begin position="389"/>
        <end position="410"/>
    </location>
</feature>
<sequence length="564" mass="60855">MTLAQFSALLLPLSPILILAAGTLVLLLQIAFIRHHGAALTTALMTMMIAAIDCLFRLNAESTLPTPVTSLVRIDHYALFFFLLFLFIATIVALLGYHHLKARCSAPAYSAPPRNGTRRGPAEFYVLLLLATLGACILVCAHHFASFILALELLGMALYPLLGFTIPFVISYAPPQVKSQPDRVPQDGSSSTSHRSHCPAIPLREQSYALESALKYLVQSALATALALFGIAMIYAATGSLTFTPGPLEILQNNNQDFLIFTGGYALLLCGVGFKLSLVPFHIWTADVYEGAPTPVTALLATLAKVSLLALLFRLFHSASPEYLSLYQSPALIAMLSLFAIASMLVGNLLALRQNNIKRLLAYSSIAHMGYLLVAFLVAGATIAKEAMVYYLIAYTITTLTAFAVVSLVCDTALPHTPGGSQPLPATLDPMQRAFYRGLMWRAPVTATCFAIALLSLAGIPLTIGFVGKFYLIAAGVEGERWWLLYILVAGSALGLFYYLKLLLTLVQPEKEGSDLRETLRAPLLLTGQPLISRSGVAILLLLTGLLLIFGIYPQPLINGINAL</sequence>
<organism evidence="8 9">
    <name type="scientific">Microbulbifer celer</name>
    <dbReference type="NCBI Taxonomy" id="435905"/>
    <lineage>
        <taxon>Bacteria</taxon>
        <taxon>Pseudomonadati</taxon>
        <taxon>Pseudomonadota</taxon>
        <taxon>Gammaproteobacteria</taxon>
        <taxon>Cellvibrionales</taxon>
        <taxon>Microbulbiferaceae</taxon>
        <taxon>Microbulbifer</taxon>
    </lineage>
</organism>
<accession>A0ABW3U388</accession>
<keyword evidence="4 5" id="KW-0472">Membrane</keyword>
<evidence type="ECO:0000256" key="2">
    <source>
        <dbReference type="ARBA" id="ARBA00022692"/>
    </source>
</evidence>
<evidence type="ECO:0000313" key="8">
    <source>
        <dbReference type="EMBL" id="MFD1215292.1"/>
    </source>
</evidence>
<feature type="transmembrane region" description="Helical" evidence="5">
    <location>
        <begin position="439"/>
        <end position="462"/>
    </location>
</feature>
<proteinExistence type="inferred from homology"/>
<keyword evidence="5" id="KW-1003">Cell membrane</keyword>
<feature type="transmembrane region" description="Helical" evidence="5">
    <location>
        <begin position="360"/>
        <end position="383"/>
    </location>
</feature>
<feature type="transmembrane region" description="Helical" evidence="5">
    <location>
        <begin position="78"/>
        <end position="97"/>
    </location>
</feature>
<keyword evidence="5" id="KW-0813">Transport</keyword>
<evidence type="ECO:0000256" key="5">
    <source>
        <dbReference type="HAMAP-Rule" id="MF_00445"/>
    </source>
</evidence>
<feature type="transmembrane region" description="Helical" evidence="5">
    <location>
        <begin position="296"/>
        <end position="316"/>
    </location>
</feature>
<comment type="similarity">
    <text evidence="5">Belongs to the complex I subunit 2 family.</text>
</comment>
<keyword evidence="3 5" id="KW-1133">Transmembrane helix</keyword>
<evidence type="ECO:0000256" key="3">
    <source>
        <dbReference type="ARBA" id="ARBA00022989"/>
    </source>
</evidence>
<gene>
    <name evidence="5" type="primary">nuoN</name>
    <name evidence="8" type="ORF">ACFQ2X_01650</name>
</gene>
<protein>
    <recommendedName>
        <fullName evidence="5">NADH-quinone oxidoreductase subunit N</fullName>
        <ecNumber evidence="5">7.1.1.-</ecNumber>
    </recommendedName>
    <alternativeName>
        <fullName evidence="5">NADH dehydrogenase I subunit N</fullName>
    </alternativeName>
    <alternativeName>
        <fullName evidence="5">NDH-1 subunit N</fullName>
    </alternativeName>
</protein>
<keyword evidence="5" id="KW-0830">Ubiquinone</keyword>
<feature type="transmembrane region" description="Helical" evidence="5">
    <location>
        <begin position="216"/>
        <end position="238"/>
    </location>
</feature>
<feature type="transmembrane region" description="Helical" evidence="5">
    <location>
        <begin position="6"/>
        <end position="28"/>
    </location>
</feature>
<dbReference type="Pfam" id="PF00361">
    <property type="entry name" value="Proton_antipo_M"/>
    <property type="match status" value="1"/>
</dbReference>
<dbReference type="EC" id="7.1.1.-" evidence="5"/>
<feature type="transmembrane region" description="Helical" evidence="5">
    <location>
        <begin position="156"/>
        <end position="173"/>
    </location>
</feature>
<feature type="domain" description="NADH:quinone oxidoreductase/Mrp antiporter transmembrane" evidence="7">
    <location>
        <begin position="205"/>
        <end position="494"/>
    </location>
</feature>